<keyword evidence="3" id="KW-1185">Reference proteome</keyword>
<protein>
    <submittedName>
        <fullName evidence="2">Uncharacterized protein</fullName>
    </submittedName>
</protein>
<name>A0AAV7MYD2_PLEWA</name>
<evidence type="ECO:0000313" key="3">
    <source>
        <dbReference type="Proteomes" id="UP001066276"/>
    </source>
</evidence>
<evidence type="ECO:0000256" key="1">
    <source>
        <dbReference type="SAM" id="MobiDB-lite"/>
    </source>
</evidence>
<dbReference type="Proteomes" id="UP001066276">
    <property type="component" value="Chromosome 9"/>
</dbReference>
<proteinExistence type="predicted"/>
<reference evidence="2" key="1">
    <citation type="journal article" date="2022" name="bioRxiv">
        <title>Sequencing and chromosome-scale assembly of the giantPleurodeles waltlgenome.</title>
        <authorList>
            <person name="Brown T."/>
            <person name="Elewa A."/>
            <person name="Iarovenko S."/>
            <person name="Subramanian E."/>
            <person name="Araus A.J."/>
            <person name="Petzold A."/>
            <person name="Susuki M."/>
            <person name="Suzuki K.-i.T."/>
            <person name="Hayashi T."/>
            <person name="Toyoda A."/>
            <person name="Oliveira C."/>
            <person name="Osipova E."/>
            <person name="Leigh N.D."/>
            <person name="Simon A."/>
            <person name="Yun M.H."/>
        </authorList>
    </citation>
    <scope>NUCLEOTIDE SEQUENCE</scope>
    <source>
        <strain evidence="2">20211129_DDA</strain>
        <tissue evidence="2">Liver</tissue>
    </source>
</reference>
<feature type="region of interest" description="Disordered" evidence="1">
    <location>
        <begin position="1"/>
        <end position="38"/>
    </location>
</feature>
<organism evidence="2 3">
    <name type="scientific">Pleurodeles waltl</name>
    <name type="common">Iberian ribbed newt</name>
    <dbReference type="NCBI Taxonomy" id="8319"/>
    <lineage>
        <taxon>Eukaryota</taxon>
        <taxon>Metazoa</taxon>
        <taxon>Chordata</taxon>
        <taxon>Craniata</taxon>
        <taxon>Vertebrata</taxon>
        <taxon>Euteleostomi</taxon>
        <taxon>Amphibia</taxon>
        <taxon>Batrachia</taxon>
        <taxon>Caudata</taxon>
        <taxon>Salamandroidea</taxon>
        <taxon>Salamandridae</taxon>
        <taxon>Pleurodelinae</taxon>
        <taxon>Pleurodeles</taxon>
    </lineage>
</organism>
<accession>A0AAV7MYD2</accession>
<comment type="caution">
    <text evidence="2">The sequence shown here is derived from an EMBL/GenBank/DDBJ whole genome shotgun (WGS) entry which is preliminary data.</text>
</comment>
<dbReference type="AlphaFoldDB" id="A0AAV7MYD2"/>
<evidence type="ECO:0000313" key="2">
    <source>
        <dbReference type="EMBL" id="KAJ1108341.1"/>
    </source>
</evidence>
<dbReference type="EMBL" id="JANPWB010000013">
    <property type="protein sequence ID" value="KAJ1108341.1"/>
    <property type="molecule type" value="Genomic_DNA"/>
</dbReference>
<sequence length="109" mass="12118">MALGLPDPNFSLAKKSRDPPYISDPARSLEHRAGGAHRQAIGEDIRLYARLGGPCRRRVHRVRSKVGPKATTGVNSWKGACTLGQCKPENKLSMNNWGNHRRTYWAPPC</sequence>
<gene>
    <name evidence="2" type="ORF">NDU88_005717</name>
</gene>